<name>A0ABP0R917_9DINO</name>
<dbReference type="Proteomes" id="UP001642484">
    <property type="component" value="Unassembled WGS sequence"/>
</dbReference>
<evidence type="ECO:0000313" key="2">
    <source>
        <dbReference type="Proteomes" id="UP001642484"/>
    </source>
</evidence>
<evidence type="ECO:0000313" key="1">
    <source>
        <dbReference type="EMBL" id="CAK9096729.1"/>
    </source>
</evidence>
<dbReference type="EMBL" id="CAXAMN010025650">
    <property type="protein sequence ID" value="CAK9096729.1"/>
    <property type="molecule type" value="Genomic_DNA"/>
</dbReference>
<accession>A0ABP0R917</accession>
<reference evidence="1 2" key="1">
    <citation type="submission" date="2024-02" db="EMBL/GenBank/DDBJ databases">
        <authorList>
            <person name="Chen Y."/>
            <person name="Shah S."/>
            <person name="Dougan E. K."/>
            <person name="Thang M."/>
            <person name="Chan C."/>
        </authorList>
    </citation>
    <scope>NUCLEOTIDE SEQUENCE [LARGE SCALE GENOMIC DNA]</scope>
</reference>
<gene>
    <name evidence="1" type="ORF">CCMP2556_LOCUS45978</name>
</gene>
<protein>
    <submittedName>
        <fullName evidence="1">Uncharacterized protein</fullName>
    </submittedName>
</protein>
<comment type="caution">
    <text evidence="1">The sequence shown here is derived from an EMBL/GenBank/DDBJ whole genome shotgun (WGS) entry which is preliminary data.</text>
</comment>
<sequence>MPAELERRASTKCESLASPGNGPFATLQVLQVPTASTQASQERLRLLRCLTRRNAKHPTAFLRLSEALLAAKPDEAADALRKHLDIASHRLHERPNADERTLRLALAKHLLYIATNETPETISKDYVASLFDRFSPTFESRLEHLNYQVPQMIMQEIALQGTAIQWMGCWSCAKKHAYFGSWSWNWPLG</sequence>
<organism evidence="1 2">
    <name type="scientific">Durusdinium trenchii</name>
    <dbReference type="NCBI Taxonomy" id="1381693"/>
    <lineage>
        <taxon>Eukaryota</taxon>
        <taxon>Sar</taxon>
        <taxon>Alveolata</taxon>
        <taxon>Dinophyceae</taxon>
        <taxon>Suessiales</taxon>
        <taxon>Symbiodiniaceae</taxon>
        <taxon>Durusdinium</taxon>
    </lineage>
</organism>
<proteinExistence type="predicted"/>
<keyword evidence="2" id="KW-1185">Reference proteome</keyword>